<evidence type="ECO:0000256" key="1">
    <source>
        <dbReference type="ARBA" id="ARBA00005695"/>
    </source>
</evidence>
<keyword evidence="4" id="KW-0472">Membrane</keyword>
<dbReference type="EMBL" id="PFVJ01000044">
    <property type="protein sequence ID" value="PJA89835.1"/>
    <property type="molecule type" value="Genomic_DNA"/>
</dbReference>
<dbReference type="PROSITE" id="PS01040">
    <property type="entry name" value="SBP_BACTERIAL_5"/>
    <property type="match status" value="1"/>
</dbReference>
<proteinExistence type="inferred from homology"/>
<dbReference type="Proteomes" id="UP000230843">
    <property type="component" value="Unassembled WGS sequence"/>
</dbReference>
<dbReference type="GO" id="GO:0042597">
    <property type="term" value="C:periplasmic space"/>
    <property type="evidence" value="ECO:0007669"/>
    <property type="project" value="UniProtKB-ARBA"/>
</dbReference>
<dbReference type="InterPro" id="IPR039424">
    <property type="entry name" value="SBP_5"/>
</dbReference>
<dbReference type="Gene3D" id="3.40.190.10">
    <property type="entry name" value="Periplasmic binding protein-like II"/>
    <property type="match status" value="1"/>
</dbReference>
<keyword evidence="4" id="KW-0812">Transmembrane</keyword>
<dbReference type="FunFam" id="3.90.76.10:FF:000004">
    <property type="entry name" value="Peptide ABC transporter substrate-binding protein"/>
    <property type="match status" value="1"/>
</dbReference>
<dbReference type="GO" id="GO:1904680">
    <property type="term" value="F:peptide transmembrane transporter activity"/>
    <property type="evidence" value="ECO:0007669"/>
    <property type="project" value="TreeGrafter"/>
</dbReference>
<gene>
    <name evidence="6" type="ORF">CO137_02075</name>
</gene>
<dbReference type="SUPFAM" id="SSF53850">
    <property type="entry name" value="Periplasmic binding protein-like II"/>
    <property type="match status" value="1"/>
</dbReference>
<keyword evidence="3" id="KW-0732">Signal</keyword>
<dbReference type="InterPro" id="IPR023765">
    <property type="entry name" value="SBP_5_CS"/>
</dbReference>
<dbReference type="GO" id="GO:0043190">
    <property type="term" value="C:ATP-binding cassette (ABC) transporter complex"/>
    <property type="evidence" value="ECO:0007669"/>
    <property type="project" value="InterPro"/>
</dbReference>
<keyword evidence="2" id="KW-0813">Transport</keyword>
<comment type="caution">
    <text evidence="6">The sequence shown here is derived from an EMBL/GenBank/DDBJ whole genome shotgun (WGS) entry which is preliminary data.</text>
</comment>
<keyword evidence="4" id="KW-1133">Transmembrane helix</keyword>
<protein>
    <recommendedName>
        <fullName evidence="5">Solute-binding protein family 5 domain-containing protein</fullName>
    </recommendedName>
</protein>
<organism evidence="6 7">
    <name type="scientific">Candidatus Magasanikbacteria bacterium CG_4_9_14_3_um_filter_32_9</name>
    <dbReference type="NCBI Taxonomy" id="1974644"/>
    <lineage>
        <taxon>Bacteria</taxon>
        <taxon>Candidatus Magasanikiibacteriota</taxon>
    </lineage>
</organism>
<dbReference type="Pfam" id="PF00496">
    <property type="entry name" value="SBP_bac_5"/>
    <property type="match status" value="1"/>
</dbReference>
<evidence type="ECO:0000256" key="2">
    <source>
        <dbReference type="ARBA" id="ARBA00022448"/>
    </source>
</evidence>
<feature type="domain" description="Solute-binding protein family 5" evidence="5">
    <location>
        <begin position="138"/>
        <end position="426"/>
    </location>
</feature>
<dbReference type="AlphaFoldDB" id="A0A2M7Z6Y1"/>
<feature type="transmembrane region" description="Helical" evidence="4">
    <location>
        <begin position="62"/>
        <end position="82"/>
    </location>
</feature>
<evidence type="ECO:0000259" key="5">
    <source>
        <dbReference type="Pfam" id="PF00496"/>
    </source>
</evidence>
<evidence type="ECO:0000256" key="3">
    <source>
        <dbReference type="ARBA" id="ARBA00022729"/>
    </source>
</evidence>
<evidence type="ECO:0000256" key="4">
    <source>
        <dbReference type="SAM" id="Phobius"/>
    </source>
</evidence>
<dbReference type="Gene3D" id="3.90.76.10">
    <property type="entry name" value="Dipeptide-binding Protein, Domain 1"/>
    <property type="match status" value="1"/>
</dbReference>
<dbReference type="PIRSF" id="PIRSF002741">
    <property type="entry name" value="MppA"/>
    <property type="match status" value="1"/>
</dbReference>
<dbReference type="PANTHER" id="PTHR30290:SF9">
    <property type="entry name" value="OLIGOPEPTIDE-BINDING PROTEIN APPA"/>
    <property type="match status" value="1"/>
</dbReference>
<accession>A0A2M7Z6Y1</accession>
<dbReference type="GO" id="GO:0015833">
    <property type="term" value="P:peptide transport"/>
    <property type="evidence" value="ECO:0007669"/>
    <property type="project" value="TreeGrafter"/>
</dbReference>
<name>A0A2M7Z6Y1_9BACT</name>
<dbReference type="Gene3D" id="3.10.105.10">
    <property type="entry name" value="Dipeptide-binding Protein, Domain 3"/>
    <property type="match status" value="2"/>
</dbReference>
<sequence>MFQKIVKFASKKFSKLKKREPKTLMTHELDTKLLRKIHGKGVPDWGQFRRIKHILSSKEQKVLRLSYLVFLIGIIWSGMIVVNNFRDAIPAVGGKYTEAVVGSPQLINPVFASINDVDLDISNLVYSGLVRYDENQQIQTDLADSYEISDDKKTYTFKLKEGIKWHDGEPFTAYDVVFTIDTILEPSVNSPLFVSFQGVIAKAVDEQTVRITLNEPFVPFLSSLTVGILPEHVWSQISPERIRLAQRNLQPIGTGPFMFKKLVKDESGYIYRYELVRYENYHRDPAFIKDFVFQFYNEYDGETGAVQALRQGKVDGLSFVPSDLQNKVERKHIDLHTLHLPQYNALFFNLGVEKMQSKNLRTALSDSIDKDRILAEVLNGEGQTLGSPILPGFPSFNEEKNTSVYDVQEANELLDNNWSRVSAEEYRALRKETLLKEWEVQQKAIESAKEEENTEDTASTTPEISTEVLEAEKTRLRELAEQEIDIRLDKEINDVQSFYRKNSKGEFLTIQIVTADNKEFKQVAELLSAFWQDIGVMTNIKYVNSKDFNKEVLKTRDYDVLLYGVIVGNDPNQFPFWHSSQVNFPGLNLSGYVNRNADVLLEQAQKESNPDKLTEIYSKLQDIIIAEKPATFLFIPIYTYATSDKVQGIDATRIARPADRFADVNTWFVNTKGKWNFSK</sequence>
<evidence type="ECO:0000313" key="6">
    <source>
        <dbReference type="EMBL" id="PJA89835.1"/>
    </source>
</evidence>
<reference evidence="7" key="1">
    <citation type="submission" date="2017-09" db="EMBL/GenBank/DDBJ databases">
        <title>Depth-based differentiation of microbial function through sediment-hosted aquifers and enrichment of novel symbionts in the deep terrestrial subsurface.</title>
        <authorList>
            <person name="Probst A.J."/>
            <person name="Ladd B."/>
            <person name="Jarett J.K."/>
            <person name="Geller-Mcgrath D.E."/>
            <person name="Sieber C.M.K."/>
            <person name="Emerson J.B."/>
            <person name="Anantharaman K."/>
            <person name="Thomas B.C."/>
            <person name="Malmstrom R."/>
            <person name="Stieglmeier M."/>
            <person name="Klingl A."/>
            <person name="Woyke T."/>
            <person name="Ryan C.M."/>
            <person name="Banfield J.F."/>
        </authorList>
    </citation>
    <scope>NUCLEOTIDE SEQUENCE [LARGE SCALE GENOMIC DNA]</scope>
</reference>
<dbReference type="InterPro" id="IPR030678">
    <property type="entry name" value="Peptide/Ni-bd"/>
</dbReference>
<comment type="similarity">
    <text evidence="1">Belongs to the bacterial solute-binding protein 5 family.</text>
</comment>
<dbReference type="PANTHER" id="PTHR30290">
    <property type="entry name" value="PERIPLASMIC BINDING COMPONENT OF ABC TRANSPORTER"/>
    <property type="match status" value="1"/>
</dbReference>
<evidence type="ECO:0000313" key="7">
    <source>
        <dbReference type="Proteomes" id="UP000230843"/>
    </source>
</evidence>
<dbReference type="InterPro" id="IPR000914">
    <property type="entry name" value="SBP_5_dom"/>
</dbReference>